<reference evidence="3" key="1">
    <citation type="submission" date="2022-11" db="UniProtKB">
        <authorList>
            <consortium name="WormBaseParasite"/>
        </authorList>
    </citation>
    <scope>IDENTIFICATION</scope>
</reference>
<dbReference type="Proteomes" id="UP000887560">
    <property type="component" value="Unplaced"/>
</dbReference>
<evidence type="ECO:0000256" key="1">
    <source>
        <dbReference type="SAM" id="SignalP"/>
    </source>
</evidence>
<name>A0A915P8J2_9BILA</name>
<keyword evidence="2" id="KW-1185">Reference proteome</keyword>
<evidence type="ECO:0000313" key="3">
    <source>
        <dbReference type="WBParaSite" id="scf7180000423991.g11989"/>
    </source>
</evidence>
<feature type="signal peptide" evidence="1">
    <location>
        <begin position="1"/>
        <end position="21"/>
    </location>
</feature>
<dbReference type="AlphaFoldDB" id="A0A915P8J2"/>
<organism evidence="2 3">
    <name type="scientific">Meloidogyne floridensis</name>
    <dbReference type="NCBI Taxonomy" id="298350"/>
    <lineage>
        <taxon>Eukaryota</taxon>
        <taxon>Metazoa</taxon>
        <taxon>Ecdysozoa</taxon>
        <taxon>Nematoda</taxon>
        <taxon>Chromadorea</taxon>
        <taxon>Rhabditida</taxon>
        <taxon>Tylenchina</taxon>
        <taxon>Tylenchomorpha</taxon>
        <taxon>Tylenchoidea</taxon>
        <taxon>Meloidogynidae</taxon>
        <taxon>Meloidogyninae</taxon>
        <taxon>Meloidogyne</taxon>
    </lineage>
</organism>
<protein>
    <submittedName>
        <fullName evidence="3">Uncharacterized protein</fullName>
    </submittedName>
</protein>
<proteinExistence type="predicted"/>
<feature type="chain" id="PRO_5036949696" evidence="1">
    <location>
        <begin position="22"/>
        <end position="220"/>
    </location>
</feature>
<dbReference type="WBParaSite" id="scf7180000423991.g11989">
    <property type="protein sequence ID" value="scf7180000423991.g11989"/>
    <property type="gene ID" value="scf7180000423991.g11989"/>
</dbReference>
<evidence type="ECO:0000313" key="2">
    <source>
        <dbReference type="Proteomes" id="UP000887560"/>
    </source>
</evidence>
<sequence>MKSVKLLIILLFYLNLIFIQAPPPFNEFDLKYEYYSINNVELTEMKSYMKEELREQLFNNSYKAIEYARSILNHPNPNYPLYYINPSFVYLQNIMGYFNFTLYHRNQYNQLQPLHDHQPHINQTLPQQFEDEPGEMEYDENYPMEFDQYVNLNGNGTIYIFYFIKYLRGTNIEQVAYSENHTIIPNQRIVCLEQSILHRSVDENIIRIFQNRTQPYNINN</sequence>
<accession>A0A915P8J2</accession>
<keyword evidence="1" id="KW-0732">Signal</keyword>